<name>A0A0G0Z5I8_UNCKA</name>
<proteinExistence type="predicted"/>
<evidence type="ECO:0000313" key="2">
    <source>
        <dbReference type="Proteomes" id="UP000034163"/>
    </source>
</evidence>
<accession>A0A0G0Z5I8</accession>
<organism evidence="1 2">
    <name type="scientific">candidate division WWE3 bacterium GW2011_GWB1_41_6</name>
    <dbReference type="NCBI Taxonomy" id="1619112"/>
    <lineage>
        <taxon>Bacteria</taxon>
        <taxon>Katanobacteria</taxon>
    </lineage>
</organism>
<comment type="caution">
    <text evidence="1">The sequence shown here is derived from an EMBL/GenBank/DDBJ whole genome shotgun (WGS) entry which is preliminary data.</text>
</comment>
<reference evidence="1 2" key="1">
    <citation type="journal article" date="2015" name="Nature">
        <title>rRNA introns, odd ribosomes, and small enigmatic genomes across a large radiation of phyla.</title>
        <authorList>
            <person name="Brown C.T."/>
            <person name="Hug L.A."/>
            <person name="Thomas B.C."/>
            <person name="Sharon I."/>
            <person name="Castelle C.J."/>
            <person name="Singh A."/>
            <person name="Wilkins M.J."/>
            <person name="Williams K.H."/>
            <person name="Banfield J.F."/>
        </authorList>
    </citation>
    <scope>NUCLEOTIDE SEQUENCE [LARGE SCALE GENOMIC DNA]</scope>
</reference>
<dbReference type="EMBL" id="LCBS01000003">
    <property type="protein sequence ID" value="KKS17371.1"/>
    <property type="molecule type" value="Genomic_DNA"/>
</dbReference>
<gene>
    <name evidence="1" type="ORF">UU72_C0003G0032</name>
</gene>
<protein>
    <submittedName>
        <fullName evidence="1">Uncharacterized protein</fullName>
    </submittedName>
</protein>
<dbReference type="AlphaFoldDB" id="A0A0G0Z5I8"/>
<evidence type="ECO:0000313" key="1">
    <source>
        <dbReference type="EMBL" id="KKS17371.1"/>
    </source>
</evidence>
<dbReference type="Proteomes" id="UP000034163">
    <property type="component" value="Unassembled WGS sequence"/>
</dbReference>
<sequence length="52" mass="5795">MSGKDGKPNKKDIFKSSVERAHFCLVKKKPVSKLNPNGTCPYCGRKAKKTQD</sequence>